<name>A0AAV6YL60_ENGPU</name>
<sequence>MCHVIFLLIVLAYSSCQLRHISLQQSLPQETERLSCGPAFSLQSIHLSTRGRARSIFTILPVTIHGHYVGDKQVFPRHVKNI</sequence>
<gene>
    <name evidence="2" type="ORF">GDO81_018683</name>
</gene>
<comment type="caution">
    <text evidence="2">The sequence shown here is derived from an EMBL/GenBank/DDBJ whole genome shotgun (WGS) entry which is preliminary data.</text>
</comment>
<evidence type="ECO:0000256" key="1">
    <source>
        <dbReference type="SAM" id="SignalP"/>
    </source>
</evidence>
<keyword evidence="1" id="KW-0732">Signal</keyword>
<dbReference type="EMBL" id="WNYA01092544">
    <property type="protein sequence ID" value="KAG8534741.1"/>
    <property type="molecule type" value="Genomic_DNA"/>
</dbReference>
<keyword evidence="3" id="KW-1185">Reference proteome</keyword>
<accession>A0AAV6YL60</accession>
<reference evidence="2" key="1">
    <citation type="thesis" date="2020" institute="ProQuest LLC" country="789 East Eisenhower Parkway, Ann Arbor, MI, USA">
        <title>Comparative Genomics and Chromosome Evolution.</title>
        <authorList>
            <person name="Mudd A.B."/>
        </authorList>
    </citation>
    <scope>NUCLEOTIDE SEQUENCE</scope>
    <source>
        <strain evidence="2">237g6f4</strain>
        <tissue evidence="2">Blood</tissue>
    </source>
</reference>
<evidence type="ECO:0008006" key="4">
    <source>
        <dbReference type="Google" id="ProtNLM"/>
    </source>
</evidence>
<protein>
    <recommendedName>
        <fullName evidence="4">Secreted protein</fullName>
    </recommendedName>
</protein>
<evidence type="ECO:0000313" key="2">
    <source>
        <dbReference type="EMBL" id="KAG8534741.1"/>
    </source>
</evidence>
<feature type="chain" id="PRO_5043854529" description="Secreted protein" evidence="1">
    <location>
        <begin position="17"/>
        <end position="82"/>
    </location>
</feature>
<evidence type="ECO:0000313" key="3">
    <source>
        <dbReference type="Proteomes" id="UP000824782"/>
    </source>
</evidence>
<proteinExistence type="predicted"/>
<feature type="signal peptide" evidence="1">
    <location>
        <begin position="1"/>
        <end position="16"/>
    </location>
</feature>
<dbReference type="Proteomes" id="UP000824782">
    <property type="component" value="Unassembled WGS sequence"/>
</dbReference>
<organism evidence="2 3">
    <name type="scientific">Engystomops pustulosus</name>
    <name type="common">Tungara frog</name>
    <name type="synonym">Physalaemus pustulosus</name>
    <dbReference type="NCBI Taxonomy" id="76066"/>
    <lineage>
        <taxon>Eukaryota</taxon>
        <taxon>Metazoa</taxon>
        <taxon>Chordata</taxon>
        <taxon>Craniata</taxon>
        <taxon>Vertebrata</taxon>
        <taxon>Euteleostomi</taxon>
        <taxon>Amphibia</taxon>
        <taxon>Batrachia</taxon>
        <taxon>Anura</taxon>
        <taxon>Neobatrachia</taxon>
        <taxon>Hyloidea</taxon>
        <taxon>Leptodactylidae</taxon>
        <taxon>Leiuperinae</taxon>
        <taxon>Engystomops</taxon>
    </lineage>
</organism>
<dbReference type="AlphaFoldDB" id="A0AAV6YL60"/>